<accession>A0A8J3I926</accession>
<comment type="catalytic activity">
    <reaction evidence="6">
        <text>2 a quinone + NADH + H(+) = 2 a 1,4-benzosemiquinone + NAD(+)</text>
        <dbReference type="Rhea" id="RHEA:65952"/>
        <dbReference type="ChEBI" id="CHEBI:15378"/>
        <dbReference type="ChEBI" id="CHEBI:57540"/>
        <dbReference type="ChEBI" id="CHEBI:57945"/>
        <dbReference type="ChEBI" id="CHEBI:132124"/>
        <dbReference type="ChEBI" id="CHEBI:134225"/>
    </reaction>
</comment>
<sequence>MKTLIVKYLPNPRSRTRKMLDAFLEEASGTEIEELDLCQDVPDLFSIEALGGYFGRITKAIPRDIPIPALAKMDRMTEQLKSCDVVVLATPMYNFSLPATVKAWFDSVMLQGDTFLPNPKGAFLGLMTGKKALVLMTAFGTYSTGDGTVGSLFGPTYDHGFSLAKLEFKFMGFSEIRGVLGEGMSPSKSEDVKARLLDESIEEVRSITQEWYGKKPLVVGEPAYGDASNVGAR</sequence>
<evidence type="ECO:0000313" key="9">
    <source>
        <dbReference type="Proteomes" id="UP000612362"/>
    </source>
</evidence>
<evidence type="ECO:0000256" key="6">
    <source>
        <dbReference type="HAMAP-Rule" id="MF_01216"/>
    </source>
</evidence>
<dbReference type="HAMAP" id="MF_01216">
    <property type="entry name" value="Azoreductase_type1"/>
    <property type="match status" value="1"/>
</dbReference>
<gene>
    <name evidence="6" type="primary">azoR</name>
    <name evidence="8" type="ORF">KSX_61810</name>
</gene>
<dbReference type="Gene3D" id="3.40.50.360">
    <property type="match status" value="1"/>
</dbReference>
<dbReference type="GO" id="GO:0010181">
    <property type="term" value="F:FMN binding"/>
    <property type="evidence" value="ECO:0007669"/>
    <property type="project" value="UniProtKB-UniRule"/>
</dbReference>
<organism evidence="8 9">
    <name type="scientific">Ktedonospora formicarum</name>
    <dbReference type="NCBI Taxonomy" id="2778364"/>
    <lineage>
        <taxon>Bacteria</taxon>
        <taxon>Bacillati</taxon>
        <taxon>Chloroflexota</taxon>
        <taxon>Ktedonobacteria</taxon>
        <taxon>Ktedonobacterales</taxon>
        <taxon>Ktedonobacteraceae</taxon>
        <taxon>Ktedonospora</taxon>
    </lineage>
</organism>
<comment type="similarity">
    <text evidence="6">Belongs to the azoreductase type 1 family.</text>
</comment>
<keyword evidence="9" id="KW-1185">Reference proteome</keyword>
<evidence type="ECO:0000256" key="5">
    <source>
        <dbReference type="ARBA" id="ARBA00048542"/>
    </source>
</evidence>
<comment type="caution">
    <text evidence="6">Lacks conserved residue(s) required for the propagation of feature annotation.</text>
</comment>
<dbReference type="EC" id="1.6.5.-" evidence="6"/>
<dbReference type="EMBL" id="BNJF01000003">
    <property type="protein sequence ID" value="GHO48018.1"/>
    <property type="molecule type" value="Genomic_DNA"/>
</dbReference>
<reference evidence="8" key="1">
    <citation type="submission" date="2020-10" db="EMBL/GenBank/DDBJ databases">
        <title>Taxonomic study of unclassified bacteria belonging to the class Ktedonobacteria.</title>
        <authorList>
            <person name="Yabe S."/>
            <person name="Wang C.M."/>
            <person name="Zheng Y."/>
            <person name="Sakai Y."/>
            <person name="Cavaletti L."/>
            <person name="Monciardini P."/>
            <person name="Donadio S."/>
        </authorList>
    </citation>
    <scope>NUCLEOTIDE SEQUENCE</scope>
    <source>
        <strain evidence="8">SOSP1-1</strain>
    </source>
</reference>
<dbReference type="EC" id="1.7.1.17" evidence="6"/>
<evidence type="ECO:0000256" key="4">
    <source>
        <dbReference type="ARBA" id="ARBA00023027"/>
    </source>
</evidence>
<dbReference type="SUPFAM" id="SSF52218">
    <property type="entry name" value="Flavoproteins"/>
    <property type="match status" value="1"/>
</dbReference>
<protein>
    <recommendedName>
        <fullName evidence="6">FMN dependent NADH:quinone oxidoreductase</fullName>
        <ecNumber evidence="6">1.6.5.-</ecNumber>
    </recommendedName>
    <alternativeName>
        <fullName evidence="6">Azo-dye reductase</fullName>
    </alternativeName>
    <alternativeName>
        <fullName evidence="6">FMN-dependent NADH-azo compound oxidoreductase</fullName>
    </alternativeName>
    <alternativeName>
        <fullName evidence="6">FMN-dependent NADH-azoreductase</fullName>
        <ecNumber evidence="6">1.7.1.17</ecNumber>
    </alternativeName>
</protein>
<name>A0A8J3I926_9CHLR</name>
<dbReference type="GO" id="GO:0016655">
    <property type="term" value="F:oxidoreductase activity, acting on NAD(P)H, quinone or similar compound as acceptor"/>
    <property type="evidence" value="ECO:0007669"/>
    <property type="project" value="InterPro"/>
</dbReference>
<comment type="cofactor">
    <cofactor evidence="6">
        <name>FMN</name>
        <dbReference type="ChEBI" id="CHEBI:58210"/>
    </cofactor>
    <text evidence="6">Binds 1 FMN per subunit.</text>
</comment>
<keyword evidence="3 6" id="KW-0560">Oxidoreductase</keyword>
<dbReference type="Pfam" id="PF02525">
    <property type="entry name" value="Flavodoxin_2"/>
    <property type="match status" value="1"/>
</dbReference>
<comment type="catalytic activity">
    <reaction evidence="5">
        <text>N,N-dimethyl-1,4-phenylenediamine + anthranilate + 2 NAD(+) = 2-(4-dimethylaminophenyl)diazenylbenzoate + 2 NADH + 2 H(+)</text>
        <dbReference type="Rhea" id="RHEA:55872"/>
        <dbReference type="ChEBI" id="CHEBI:15378"/>
        <dbReference type="ChEBI" id="CHEBI:15783"/>
        <dbReference type="ChEBI" id="CHEBI:16567"/>
        <dbReference type="ChEBI" id="CHEBI:57540"/>
        <dbReference type="ChEBI" id="CHEBI:57945"/>
        <dbReference type="ChEBI" id="CHEBI:71579"/>
        <dbReference type="EC" id="1.7.1.17"/>
    </reaction>
    <physiologicalReaction direction="right-to-left" evidence="5">
        <dbReference type="Rhea" id="RHEA:55874"/>
    </physiologicalReaction>
</comment>
<evidence type="ECO:0000256" key="1">
    <source>
        <dbReference type="ARBA" id="ARBA00022630"/>
    </source>
</evidence>
<dbReference type="Proteomes" id="UP000612362">
    <property type="component" value="Unassembled WGS sequence"/>
</dbReference>
<evidence type="ECO:0000256" key="2">
    <source>
        <dbReference type="ARBA" id="ARBA00022643"/>
    </source>
</evidence>
<feature type="domain" description="Flavodoxin-like fold" evidence="7">
    <location>
        <begin position="1"/>
        <end position="194"/>
    </location>
</feature>
<evidence type="ECO:0000313" key="8">
    <source>
        <dbReference type="EMBL" id="GHO48018.1"/>
    </source>
</evidence>
<comment type="caution">
    <text evidence="8">The sequence shown here is derived from an EMBL/GenBank/DDBJ whole genome shotgun (WGS) entry which is preliminary data.</text>
</comment>
<dbReference type="InterPro" id="IPR023048">
    <property type="entry name" value="NADH:quinone_OxRdtase_FMN_depd"/>
</dbReference>
<dbReference type="GO" id="GO:0016652">
    <property type="term" value="F:oxidoreductase activity, acting on NAD(P)H as acceptor"/>
    <property type="evidence" value="ECO:0007669"/>
    <property type="project" value="UniProtKB-UniRule"/>
</dbReference>
<proteinExistence type="inferred from homology"/>
<keyword evidence="1 6" id="KW-0285">Flavoprotein</keyword>
<keyword evidence="2 6" id="KW-0288">FMN</keyword>
<dbReference type="InterPro" id="IPR050104">
    <property type="entry name" value="FMN-dep_NADH:Q_OxRdtase_AzoR1"/>
</dbReference>
<dbReference type="PANTHER" id="PTHR43741:SF4">
    <property type="entry name" value="FMN-DEPENDENT NADH:QUINONE OXIDOREDUCTASE"/>
    <property type="match status" value="1"/>
</dbReference>
<dbReference type="PANTHER" id="PTHR43741">
    <property type="entry name" value="FMN-DEPENDENT NADH-AZOREDUCTASE 1"/>
    <property type="match status" value="1"/>
</dbReference>
<feature type="binding site" evidence="6">
    <location>
        <begin position="92"/>
        <end position="95"/>
    </location>
    <ligand>
        <name>FMN</name>
        <dbReference type="ChEBI" id="CHEBI:58210"/>
    </ligand>
</feature>
<dbReference type="InterPro" id="IPR003680">
    <property type="entry name" value="Flavodoxin_fold"/>
</dbReference>
<comment type="function">
    <text evidence="6">Quinone reductase that provides resistance to thiol-specific stress caused by electrophilic quinones.</text>
</comment>
<evidence type="ECO:0000259" key="7">
    <source>
        <dbReference type="Pfam" id="PF02525"/>
    </source>
</evidence>
<dbReference type="GO" id="GO:0009055">
    <property type="term" value="F:electron transfer activity"/>
    <property type="evidence" value="ECO:0007669"/>
    <property type="project" value="UniProtKB-UniRule"/>
</dbReference>
<dbReference type="RefSeq" id="WP_220197232.1">
    <property type="nucleotide sequence ID" value="NZ_BNJF01000003.1"/>
</dbReference>
<dbReference type="AlphaFoldDB" id="A0A8J3I926"/>
<comment type="subunit">
    <text evidence="6">Homodimer.</text>
</comment>
<evidence type="ECO:0000256" key="3">
    <source>
        <dbReference type="ARBA" id="ARBA00023002"/>
    </source>
</evidence>
<comment type="function">
    <text evidence="6">Also exhibits azoreductase activity. Catalyzes the reductive cleavage of the azo bond in aromatic azo compounds to the corresponding amines.</text>
</comment>
<keyword evidence="4 6" id="KW-0520">NAD</keyword>
<dbReference type="InterPro" id="IPR029039">
    <property type="entry name" value="Flavoprotein-like_sf"/>
</dbReference>